<dbReference type="SUPFAM" id="SSF141371">
    <property type="entry name" value="PilZ domain-like"/>
    <property type="match status" value="1"/>
</dbReference>
<protein>
    <submittedName>
        <fullName evidence="2">PilZ domain-containing protein</fullName>
    </submittedName>
</protein>
<dbReference type="EMBL" id="JAAOIW010000014">
    <property type="protein sequence ID" value="NHN33793.1"/>
    <property type="molecule type" value="Genomic_DNA"/>
</dbReference>
<evidence type="ECO:0000259" key="1">
    <source>
        <dbReference type="Pfam" id="PF07238"/>
    </source>
</evidence>
<keyword evidence="3" id="KW-1185">Reference proteome</keyword>
<dbReference type="RefSeq" id="WP_166154114.1">
    <property type="nucleotide sequence ID" value="NZ_JAAOIW010000014.1"/>
</dbReference>
<accession>A0ABX0JGH4</accession>
<reference evidence="2" key="1">
    <citation type="submission" date="2020-03" db="EMBL/GenBank/DDBJ databases">
        <title>Draft sequencing of Paenibacilllus sp. S3N08.</title>
        <authorList>
            <person name="Kim D.-U."/>
        </authorList>
    </citation>
    <scope>NUCLEOTIDE SEQUENCE</scope>
    <source>
        <strain evidence="2">S3N08</strain>
    </source>
</reference>
<dbReference type="Proteomes" id="UP001165962">
    <property type="component" value="Unassembled WGS sequence"/>
</dbReference>
<sequence>MVISKSSAAGINYEYTSEIFKNPSTVLIHSRTVVEKDNFVSTGLLTYAEGDILEVEIPEFKVFELGDSVKLTVYSAGGIFTFQSTVVAKDQGSLIIINPPQNRRRFIEKRSNPRVEVNEKGKIHALTSQDTNERLPLDDAIGLVIYNISISGLGFALKHDTDLGNSMVIEVELDLGFSMPCIAEILRREKIEEGYYYGARYVEIAADKANSLRAFVLKKQVELHFSNKKLDQIKRTFK</sequence>
<comment type="caution">
    <text evidence="2">The sequence shown here is derived from an EMBL/GenBank/DDBJ whole genome shotgun (WGS) entry which is preliminary data.</text>
</comment>
<feature type="domain" description="PilZ" evidence="1">
    <location>
        <begin position="108"/>
        <end position="217"/>
    </location>
</feature>
<dbReference type="InterPro" id="IPR009875">
    <property type="entry name" value="PilZ_domain"/>
</dbReference>
<evidence type="ECO:0000313" key="2">
    <source>
        <dbReference type="EMBL" id="NHN33793.1"/>
    </source>
</evidence>
<evidence type="ECO:0000313" key="3">
    <source>
        <dbReference type="Proteomes" id="UP001165962"/>
    </source>
</evidence>
<dbReference type="Gene3D" id="2.40.10.220">
    <property type="entry name" value="predicted glycosyltransferase like domains"/>
    <property type="match status" value="1"/>
</dbReference>
<gene>
    <name evidence="2" type="ORF">G9U52_28660</name>
</gene>
<dbReference type="Pfam" id="PF07238">
    <property type="entry name" value="PilZ"/>
    <property type="match status" value="1"/>
</dbReference>
<proteinExistence type="predicted"/>
<name>A0ABX0JGH4_9BACL</name>
<organism evidence="2 3">
    <name type="scientific">Paenibacillus agricola</name>
    <dbReference type="NCBI Taxonomy" id="2716264"/>
    <lineage>
        <taxon>Bacteria</taxon>
        <taxon>Bacillati</taxon>
        <taxon>Bacillota</taxon>
        <taxon>Bacilli</taxon>
        <taxon>Bacillales</taxon>
        <taxon>Paenibacillaceae</taxon>
        <taxon>Paenibacillus</taxon>
    </lineage>
</organism>